<comment type="caution">
    <text evidence="2">The sequence shown here is derived from an EMBL/GenBank/DDBJ whole genome shotgun (WGS) entry which is preliminary data.</text>
</comment>
<keyword evidence="1" id="KW-0732">Signal</keyword>
<evidence type="ECO:0000313" key="3">
    <source>
        <dbReference type="Proteomes" id="UP001497382"/>
    </source>
</evidence>
<feature type="signal peptide" evidence="1">
    <location>
        <begin position="1"/>
        <end position="19"/>
    </location>
</feature>
<evidence type="ECO:0000313" key="2">
    <source>
        <dbReference type="EMBL" id="CAL1300810.1"/>
    </source>
</evidence>
<organism evidence="2 3">
    <name type="scientific">Larinioides sclopetarius</name>
    <dbReference type="NCBI Taxonomy" id="280406"/>
    <lineage>
        <taxon>Eukaryota</taxon>
        <taxon>Metazoa</taxon>
        <taxon>Ecdysozoa</taxon>
        <taxon>Arthropoda</taxon>
        <taxon>Chelicerata</taxon>
        <taxon>Arachnida</taxon>
        <taxon>Araneae</taxon>
        <taxon>Araneomorphae</taxon>
        <taxon>Entelegynae</taxon>
        <taxon>Araneoidea</taxon>
        <taxon>Araneidae</taxon>
        <taxon>Larinioides</taxon>
    </lineage>
</organism>
<dbReference type="Proteomes" id="UP001497382">
    <property type="component" value="Unassembled WGS sequence"/>
</dbReference>
<evidence type="ECO:0000256" key="1">
    <source>
        <dbReference type="SAM" id="SignalP"/>
    </source>
</evidence>
<keyword evidence="3" id="KW-1185">Reference proteome</keyword>
<gene>
    <name evidence="2" type="ORF">LARSCL_LOCUS22133</name>
</gene>
<reference evidence="2 3" key="1">
    <citation type="submission" date="2024-04" db="EMBL/GenBank/DDBJ databases">
        <authorList>
            <person name="Rising A."/>
            <person name="Reimegard J."/>
            <person name="Sonavane S."/>
            <person name="Akerstrom W."/>
            <person name="Nylinder S."/>
            <person name="Hedman E."/>
            <person name="Kallberg Y."/>
        </authorList>
    </citation>
    <scope>NUCLEOTIDE SEQUENCE [LARGE SCALE GENOMIC DNA]</scope>
</reference>
<dbReference type="EMBL" id="CAXIEN010000581">
    <property type="protein sequence ID" value="CAL1300810.1"/>
    <property type="molecule type" value="Genomic_DNA"/>
</dbReference>
<accession>A0AAV2BYE7</accession>
<dbReference type="AlphaFoldDB" id="A0AAV2BYE7"/>
<protein>
    <submittedName>
        <fullName evidence="2">Uncharacterized protein</fullName>
    </submittedName>
</protein>
<name>A0AAV2BYE7_9ARAC</name>
<feature type="chain" id="PRO_5043987854" evidence="1">
    <location>
        <begin position="20"/>
        <end position="56"/>
    </location>
</feature>
<sequence length="56" mass="6665">MNFLFTLLIVVALVACCMAQWRYRSSYSNPGMSYPYNSWNQPGYNMNRGYYGQSWY</sequence>
<proteinExistence type="predicted"/>